<dbReference type="Pfam" id="PF09830">
    <property type="entry name" value="ATP_transf"/>
    <property type="match status" value="1"/>
</dbReference>
<dbReference type="Proteomes" id="UP000287563">
    <property type="component" value="Unassembled WGS sequence"/>
</dbReference>
<organism evidence="4 5">
    <name type="scientific">Photobacterium chitinilyticum</name>
    <dbReference type="NCBI Taxonomy" id="2485123"/>
    <lineage>
        <taxon>Bacteria</taxon>
        <taxon>Pseudomonadati</taxon>
        <taxon>Pseudomonadota</taxon>
        <taxon>Gammaproteobacteria</taxon>
        <taxon>Vibrionales</taxon>
        <taxon>Vibrionaceae</taxon>
        <taxon>Photobacterium</taxon>
    </lineage>
</organism>
<dbReference type="EMBL" id="RJLM01000001">
    <property type="protein sequence ID" value="RWX57030.1"/>
    <property type="molecule type" value="Genomic_DNA"/>
</dbReference>
<feature type="domain" description="Ap4A phosphorylase 1/2 N-terminal" evidence="3">
    <location>
        <begin position="2"/>
        <end position="146"/>
    </location>
</feature>
<dbReference type="PANTHER" id="PTHR38420">
    <property type="entry name" value="AP-4-A PHOSPHORYLASE II"/>
    <property type="match status" value="1"/>
</dbReference>
<dbReference type="InterPro" id="IPR009163">
    <property type="entry name" value="Ap4A_phos1/2"/>
</dbReference>
<dbReference type="GO" id="GO:0009117">
    <property type="term" value="P:nucleotide metabolic process"/>
    <property type="evidence" value="ECO:0007669"/>
    <property type="project" value="InterPro"/>
</dbReference>
<sequence length="257" mass="28910">MFWNDAARVTRQALVDGYLMPITTEAEVMTEQNVSYLGYIVTANASKKPIAETPQANPFLPYEPSMYVGEAGERHVCLLNKFPVLSPHLLICSKTFVSQSSRLCKVDFDAWLLGFDDSNVLGFYNSGPLAGASQPHRHMQVVKAEIPLESVINSGSLPFRHCLSLFSELKSADLYQCYLNALDSLALDDGEGECLPYNILLTARWMLVVPRTVNNIEGVFANALNYSGRFLVKRPEQLRWLRQYGIMRYLTECSVKK</sequence>
<dbReference type="Pfam" id="PF19327">
    <property type="entry name" value="Ap4A_phos_N"/>
    <property type="match status" value="1"/>
</dbReference>
<dbReference type="InterPro" id="IPR019200">
    <property type="entry name" value="ATP_adenylylTrfase_C"/>
</dbReference>
<dbReference type="InterPro" id="IPR036265">
    <property type="entry name" value="HIT-like_sf"/>
</dbReference>
<keyword evidence="5" id="KW-1185">Reference proteome</keyword>
<comment type="caution">
    <text evidence="4">The sequence shown here is derived from an EMBL/GenBank/DDBJ whole genome shotgun (WGS) entry which is preliminary data.</text>
</comment>
<evidence type="ECO:0000313" key="4">
    <source>
        <dbReference type="EMBL" id="RWX57030.1"/>
    </source>
</evidence>
<dbReference type="GO" id="GO:0005524">
    <property type="term" value="F:ATP binding"/>
    <property type="evidence" value="ECO:0007669"/>
    <property type="project" value="InterPro"/>
</dbReference>
<dbReference type="PANTHER" id="PTHR38420:SF1">
    <property type="entry name" value="PUTATIVE (AFU_ORTHOLOGUE AFUA_5G14690)-RELATED"/>
    <property type="match status" value="1"/>
</dbReference>
<protein>
    <submittedName>
        <fullName evidence="4">Phosphorylase</fullName>
    </submittedName>
</protein>
<dbReference type="InterPro" id="IPR043171">
    <property type="entry name" value="Ap4A_phos1/2-like"/>
</dbReference>
<evidence type="ECO:0000313" key="5">
    <source>
        <dbReference type="Proteomes" id="UP000287563"/>
    </source>
</evidence>
<reference evidence="4 5" key="1">
    <citation type="submission" date="2018-11" db="EMBL/GenBank/DDBJ databases">
        <title>Photobacterium sp. BEI247 sp. nov., a marine bacterium isolated from Yongle Blue Hole in the South China Sea.</title>
        <authorList>
            <person name="Wang X."/>
        </authorList>
    </citation>
    <scope>NUCLEOTIDE SEQUENCE [LARGE SCALE GENOMIC DNA]</scope>
    <source>
        <strain evidence="5">BEI247</strain>
    </source>
</reference>
<feature type="active site" description="Nucleophile" evidence="1">
    <location>
        <position position="138"/>
    </location>
</feature>
<gene>
    <name evidence="4" type="ORF">EDI28_03040</name>
</gene>
<evidence type="ECO:0000256" key="1">
    <source>
        <dbReference type="PIRSR" id="PIRSR000846-1"/>
    </source>
</evidence>
<dbReference type="AlphaFoldDB" id="A0A3S3UP73"/>
<dbReference type="RefSeq" id="WP_128782343.1">
    <property type="nucleotide sequence ID" value="NZ_RJLM01000001.1"/>
</dbReference>
<accession>A0A3S3UP73</accession>
<feature type="domain" description="ATP adenylyltransferase C-terminal" evidence="2">
    <location>
        <begin position="156"/>
        <end position="255"/>
    </location>
</feature>
<evidence type="ECO:0000259" key="2">
    <source>
        <dbReference type="Pfam" id="PF09830"/>
    </source>
</evidence>
<name>A0A3S3UP73_9GAMM</name>
<dbReference type="SUPFAM" id="SSF54197">
    <property type="entry name" value="HIT-like"/>
    <property type="match status" value="1"/>
</dbReference>
<dbReference type="Gene3D" id="3.30.428.70">
    <property type="match status" value="1"/>
</dbReference>
<dbReference type="GO" id="GO:0003877">
    <property type="term" value="F:ATP:ADP adenylyltransferase activity"/>
    <property type="evidence" value="ECO:0007669"/>
    <property type="project" value="InterPro"/>
</dbReference>
<proteinExistence type="predicted"/>
<dbReference type="InterPro" id="IPR045759">
    <property type="entry name" value="Ap4A_phos1/2_N"/>
</dbReference>
<dbReference type="OrthoDB" id="421767at2"/>
<evidence type="ECO:0000259" key="3">
    <source>
        <dbReference type="Pfam" id="PF19327"/>
    </source>
</evidence>
<dbReference type="PIRSF" id="PIRSF000846">
    <property type="entry name" value="ATP_adenylyltr"/>
    <property type="match status" value="1"/>
</dbReference>